<keyword evidence="3" id="KW-1003">Cell membrane</keyword>
<comment type="subcellular location">
    <subcellularLocation>
        <location evidence="1">Cell membrane</location>
        <topology evidence="1">Multi-pass membrane protein</topology>
    </subcellularLocation>
</comment>
<dbReference type="Proteomes" id="UP000558113">
    <property type="component" value="Unassembled WGS sequence"/>
</dbReference>
<dbReference type="AlphaFoldDB" id="A0A7X4YR87"/>
<evidence type="ECO:0000256" key="5">
    <source>
        <dbReference type="ARBA" id="ARBA00022989"/>
    </source>
</evidence>
<dbReference type="InterPro" id="IPR035906">
    <property type="entry name" value="MetI-like_sf"/>
</dbReference>
<evidence type="ECO:0000313" key="8">
    <source>
        <dbReference type="EMBL" id="NBC71075.1"/>
    </source>
</evidence>
<feature type="transmembrane region" description="Helical" evidence="7">
    <location>
        <begin position="285"/>
        <end position="304"/>
    </location>
</feature>
<protein>
    <submittedName>
        <fullName evidence="8">Uncharacterized protein</fullName>
    </submittedName>
</protein>
<evidence type="ECO:0000256" key="7">
    <source>
        <dbReference type="SAM" id="Phobius"/>
    </source>
</evidence>
<feature type="transmembrane region" description="Helical" evidence="7">
    <location>
        <begin position="222"/>
        <end position="244"/>
    </location>
</feature>
<keyword evidence="6 7" id="KW-0472">Membrane</keyword>
<evidence type="ECO:0000256" key="6">
    <source>
        <dbReference type="ARBA" id="ARBA00023136"/>
    </source>
</evidence>
<keyword evidence="2" id="KW-0813">Transport</keyword>
<reference evidence="8 9" key="1">
    <citation type="submission" date="2020-01" db="EMBL/GenBank/DDBJ databases">
        <title>Paenibacillus soybeanensis sp. nov. isolated from the nodules of soybean (Glycine max(L.) Merr).</title>
        <authorList>
            <person name="Wang H."/>
        </authorList>
    </citation>
    <scope>NUCLEOTIDE SEQUENCE [LARGE SCALE GENOMIC DNA]</scope>
    <source>
        <strain evidence="8 9">DSM 23054</strain>
    </source>
</reference>
<feature type="transmembrane region" description="Helical" evidence="7">
    <location>
        <begin position="103"/>
        <end position="123"/>
    </location>
</feature>
<feature type="transmembrane region" description="Helical" evidence="7">
    <location>
        <begin position="542"/>
        <end position="563"/>
    </location>
</feature>
<dbReference type="RefSeq" id="WP_161700685.1">
    <property type="nucleotide sequence ID" value="NZ_JAAAMU010000010.1"/>
</dbReference>
<feature type="transmembrane region" description="Helical" evidence="7">
    <location>
        <begin position="135"/>
        <end position="157"/>
    </location>
</feature>
<dbReference type="PANTHER" id="PTHR30193">
    <property type="entry name" value="ABC TRANSPORTER PERMEASE PROTEIN"/>
    <property type="match status" value="1"/>
</dbReference>
<dbReference type="GO" id="GO:0005886">
    <property type="term" value="C:plasma membrane"/>
    <property type="evidence" value="ECO:0007669"/>
    <property type="project" value="UniProtKB-SubCell"/>
</dbReference>
<feature type="transmembrane region" description="Helical" evidence="7">
    <location>
        <begin position="410"/>
        <end position="431"/>
    </location>
</feature>
<keyword evidence="5 7" id="KW-1133">Transmembrane helix</keyword>
<evidence type="ECO:0000256" key="3">
    <source>
        <dbReference type="ARBA" id="ARBA00022475"/>
    </source>
</evidence>
<name>A0A7X4YR87_9BACL</name>
<keyword evidence="4 7" id="KW-0812">Transmembrane</keyword>
<comment type="caution">
    <text evidence="8">The sequence shown here is derived from an EMBL/GenBank/DDBJ whole genome shotgun (WGS) entry which is preliminary data.</text>
</comment>
<feature type="transmembrane region" description="Helical" evidence="7">
    <location>
        <begin position="177"/>
        <end position="201"/>
    </location>
</feature>
<evidence type="ECO:0000313" key="9">
    <source>
        <dbReference type="Proteomes" id="UP000558113"/>
    </source>
</evidence>
<feature type="transmembrane region" description="Helical" evidence="7">
    <location>
        <begin position="332"/>
        <end position="355"/>
    </location>
</feature>
<proteinExistence type="predicted"/>
<keyword evidence="9" id="KW-1185">Reference proteome</keyword>
<feature type="transmembrane region" description="Helical" evidence="7">
    <location>
        <begin position="494"/>
        <end position="516"/>
    </location>
</feature>
<feature type="transmembrane region" description="Helical" evidence="7">
    <location>
        <begin position="375"/>
        <end position="398"/>
    </location>
</feature>
<organism evidence="8 9">
    <name type="scientific">Paenibacillus sacheonensis</name>
    <dbReference type="NCBI Taxonomy" id="742054"/>
    <lineage>
        <taxon>Bacteria</taxon>
        <taxon>Bacillati</taxon>
        <taxon>Bacillota</taxon>
        <taxon>Bacilli</taxon>
        <taxon>Bacillales</taxon>
        <taxon>Paenibacillaceae</taxon>
        <taxon>Paenibacillus</taxon>
    </lineage>
</organism>
<dbReference type="OrthoDB" id="2518180at2"/>
<dbReference type="EMBL" id="JAAAMU010000010">
    <property type="protein sequence ID" value="NBC71075.1"/>
    <property type="molecule type" value="Genomic_DNA"/>
</dbReference>
<feature type="transmembrane region" description="Helical" evidence="7">
    <location>
        <begin position="34"/>
        <end position="55"/>
    </location>
</feature>
<feature type="transmembrane region" description="Helical" evidence="7">
    <location>
        <begin position="437"/>
        <end position="462"/>
    </location>
</feature>
<gene>
    <name evidence="8" type="ORF">GT003_18930</name>
</gene>
<dbReference type="Gene3D" id="1.10.3720.10">
    <property type="entry name" value="MetI-like"/>
    <property type="match status" value="2"/>
</dbReference>
<sequence>MNNIEQDMAHPALENDRAIAGKTNPFRRMWKYRLHYAIVLPALLLVAYFKAIPLLQSLYASFVDFRLIQGFWDSPGAGMANFKHMFDNPDFLPILRNTLQIKLMYTACCGIAALILALAIGAFNGVRSRGAITTLFLLPYFIPSLIFAYMAMLAFSADRSPFGLHAMVWARPELFKPMYLFVEIVKTIGIPTVIAVAAIGARHAADGIEAGRNVQRGTWTRLNLVPAARAVTAFMLMQFSAVLATNFELLHALVNPLVFQTGDTIETYRFRMLFQNMDLNTEGPLATLQFLLQFICSVGAYFIIRRMFARDVRTPHNEEAGRMQAAGRANRAAGGVVILLFALPVLAVLYVLLIYPYTIRNEGPGLSTLLSVSQYVKYLFIYLASSAVFMLITLTLSFPLTVKDLPGRRLYTGFLLAIMSAGSVSFFDFMLLKDLGLINSVVALYITGFFSILPIFVLSSIYTGKHGALRERYAGRGEAFMFFRLYVPRVWKPLLGLGAMQFVAMWNGIYAPMIYISNPNLFPPSMRFMIAQSAMQADGLTYGPATLLQLGALIALPSLVVLLSMRRWLTAEVLAGQVRQL</sequence>
<dbReference type="PANTHER" id="PTHR30193:SF44">
    <property type="entry name" value="LACTOSE TRANSPORT SYSTEM PERMEASE PROTEIN LACF"/>
    <property type="match status" value="1"/>
</dbReference>
<dbReference type="SUPFAM" id="SSF161098">
    <property type="entry name" value="MetI-like"/>
    <property type="match status" value="2"/>
</dbReference>
<accession>A0A7X4YR87</accession>
<evidence type="ECO:0000256" key="2">
    <source>
        <dbReference type="ARBA" id="ARBA00022448"/>
    </source>
</evidence>
<evidence type="ECO:0000256" key="1">
    <source>
        <dbReference type="ARBA" id="ARBA00004651"/>
    </source>
</evidence>
<evidence type="ECO:0000256" key="4">
    <source>
        <dbReference type="ARBA" id="ARBA00022692"/>
    </source>
</evidence>
<dbReference type="InterPro" id="IPR051393">
    <property type="entry name" value="ABC_transporter_permease"/>
</dbReference>